<keyword evidence="2" id="KW-1185">Reference proteome</keyword>
<sequence>MRFKHDVTKAHICQQRLSVAARRRRDSESVLTEVISRSTEEDFTDIMLIDTSCTGTRANVKLYPKADTTAHGEKIILGHSPMDIDTLHLRWNSLPAIGQERPVRLLQPLQPILMRA</sequence>
<evidence type="ECO:0000313" key="2">
    <source>
        <dbReference type="Proteomes" id="UP000092993"/>
    </source>
</evidence>
<dbReference type="EMBL" id="LUGG01000006">
    <property type="protein sequence ID" value="OBZ74187.1"/>
    <property type="molecule type" value="Genomic_DNA"/>
</dbReference>
<reference evidence="1 2" key="1">
    <citation type="submission" date="2016-03" db="EMBL/GenBank/DDBJ databases">
        <title>Whole genome sequencing of Grifola frondosa 9006-11.</title>
        <authorList>
            <person name="Min B."/>
            <person name="Park H."/>
            <person name="Kim J.-G."/>
            <person name="Cho H."/>
            <person name="Oh Y.-L."/>
            <person name="Kong W.-S."/>
            <person name="Choi I.-G."/>
        </authorList>
    </citation>
    <scope>NUCLEOTIDE SEQUENCE [LARGE SCALE GENOMIC DNA]</scope>
    <source>
        <strain evidence="1 2">9006-11</strain>
    </source>
</reference>
<organism evidence="1 2">
    <name type="scientific">Grifola frondosa</name>
    <name type="common">Maitake</name>
    <name type="synonym">Polyporus frondosus</name>
    <dbReference type="NCBI Taxonomy" id="5627"/>
    <lineage>
        <taxon>Eukaryota</taxon>
        <taxon>Fungi</taxon>
        <taxon>Dikarya</taxon>
        <taxon>Basidiomycota</taxon>
        <taxon>Agaricomycotina</taxon>
        <taxon>Agaricomycetes</taxon>
        <taxon>Polyporales</taxon>
        <taxon>Grifolaceae</taxon>
        <taxon>Grifola</taxon>
    </lineage>
</organism>
<evidence type="ECO:0000313" key="1">
    <source>
        <dbReference type="EMBL" id="OBZ74187.1"/>
    </source>
</evidence>
<accession>A0A1C7MC53</accession>
<name>A0A1C7MC53_GRIFR</name>
<dbReference type="AlphaFoldDB" id="A0A1C7MC53"/>
<gene>
    <name evidence="1" type="ORF">A0H81_06002</name>
</gene>
<protein>
    <submittedName>
        <fullName evidence="1">Uncharacterized protein</fullName>
    </submittedName>
</protein>
<proteinExistence type="predicted"/>
<dbReference type="Proteomes" id="UP000092993">
    <property type="component" value="Unassembled WGS sequence"/>
</dbReference>
<comment type="caution">
    <text evidence="1">The sequence shown here is derived from an EMBL/GenBank/DDBJ whole genome shotgun (WGS) entry which is preliminary data.</text>
</comment>